<evidence type="ECO:0000313" key="4">
    <source>
        <dbReference type="EMBL" id="KAK6782137.1"/>
    </source>
</evidence>
<dbReference type="InterPro" id="IPR038336">
    <property type="entry name" value="NET_sf"/>
</dbReference>
<dbReference type="Gene3D" id="1.20.1270.220">
    <property type="match status" value="1"/>
</dbReference>
<dbReference type="Proteomes" id="UP001371456">
    <property type="component" value="Unassembled WGS sequence"/>
</dbReference>
<comment type="caution">
    <text evidence="4">The sequence shown here is derived from an EMBL/GenBank/DDBJ whole genome shotgun (WGS) entry which is preliminary data.</text>
</comment>
<keyword evidence="5" id="KW-1185">Reference proteome</keyword>
<organism evidence="4 5">
    <name type="scientific">Solanum bulbocastanum</name>
    <name type="common">Wild potato</name>
    <dbReference type="NCBI Taxonomy" id="147425"/>
    <lineage>
        <taxon>Eukaryota</taxon>
        <taxon>Viridiplantae</taxon>
        <taxon>Streptophyta</taxon>
        <taxon>Embryophyta</taxon>
        <taxon>Tracheophyta</taxon>
        <taxon>Spermatophyta</taxon>
        <taxon>Magnoliopsida</taxon>
        <taxon>eudicotyledons</taxon>
        <taxon>Gunneridae</taxon>
        <taxon>Pentapetalae</taxon>
        <taxon>asterids</taxon>
        <taxon>lamiids</taxon>
        <taxon>Solanales</taxon>
        <taxon>Solanaceae</taxon>
        <taxon>Solanoideae</taxon>
        <taxon>Solaneae</taxon>
        <taxon>Solanum</taxon>
    </lineage>
</organism>
<proteinExistence type="predicted"/>
<evidence type="ECO:0000313" key="5">
    <source>
        <dbReference type="Proteomes" id="UP001371456"/>
    </source>
</evidence>
<dbReference type="AlphaFoldDB" id="A0AAN8TBU3"/>
<dbReference type="PANTHER" id="PTHR45926">
    <property type="entry name" value="OSJNBA0053K19.4 PROTEIN"/>
    <property type="match status" value="1"/>
</dbReference>
<evidence type="ECO:0000256" key="2">
    <source>
        <dbReference type="ARBA" id="ARBA00023163"/>
    </source>
</evidence>
<feature type="domain" description="NET" evidence="3">
    <location>
        <begin position="50"/>
        <end position="114"/>
    </location>
</feature>
<dbReference type="Pfam" id="PF17035">
    <property type="entry name" value="BET"/>
    <property type="match status" value="1"/>
</dbReference>
<dbReference type="PROSITE" id="PS51525">
    <property type="entry name" value="NET"/>
    <property type="match status" value="1"/>
</dbReference>
<evidence type="ECO:0000256" key="1">
    <source>
        <dbReference type="ARBA" id="ARBA00023015"/>
    </source>
</evidence>
<keyword evidence="1" id="KW-0805">Transcription regulation</keyword>
<dbReference type="EMBL" id="JBANQN010000008">
    <property type="protein sequence ID" value="KAK6782137.1"/>
    <property type="molecule type" value="Genomic_DNA"/>
</dbReference>
<reference evidence="4 5" key="1">
    <citation type="submission" date="2024-02" db="EMBL/GenBank/DDBJ databases">
        <title>de novo genome assembly of Solanum bulbocastanum strain 11H21.</title>
        <authorList>
            <person name="Hosaka A.J."/>
        </authorList>
    </citation>
    <scope>NUCLEOTIDE SEQUENCE [LARGE SCALE GENOMIC DNA]</scope>
    <source>
        <tissue evidence="4">Young leaves</tissue>
    </source>
</reference>
<name>A0AAN8TBU3_SOLBU</name>
<accession>A0AAN8TBU3</accession>
<evidence type="ECO:0000259" key="3">
    <source>
        <dbReference type="PROSITE" id="PS51525"/>
    </source>
</evidence>
<gene>
    <name evidence="4" type="ORF">RDI58_019933</name>
</gene>
<sequence length="114" mass="13264">MRNWGTSSFLDFEDGWAAIEAKYNPGWRYQMYPDADLPTPATSRNVCRPILFVDEYQVLRHVPEAKVLERDLENLPPEKPGAVGQIIKKRGKIFKQNNEELELDRDSVDVETLW</sequence>
<protein>
    <recommendedName>
        <fullName evidence="3">NET domain-containing protein</fullName>
    </recommendedName>
</protein>
<dbReference type="InterPro" id="IPR027353">
    <property type="entry name" value="NET_dom"/>
</dbReference>
<keyword evidence="2" id="KW-0804">Transcription</keyword>